<evidence type="ECO:0000313" key="2">
    <source>
        <dbReference type="Proteomes" id="UP000031668"/>
    </source>
</evidence>
<keyword evidence="2" id="KW-1185">Reference proteome</keyword>
<accession>A0A0C2J6Y1</accession>
<protein>
    <submittedName>
        <fullName evidence="1">Uncharacterized protein</fullName>
    </submittedName>
</protein>
<gene>
    <name evidence="1" type="ORF">RF11_05778</name>
</gene>
<evidence type="ECO:0000313" key="1">
    <source>
        <dbReference type="EMBL" id="KII73579.1"/>
    </source>
</evidence>
<dbReference type="AlphaFoldDB" id="A0A0C2J6Y1"/>
<organism evidence="1 2">
    <name type="scientific">Thelohanellus kitauei</name>
    <name type="common">Myxosporean</name>
    <dbReference type="NCBI Taxonomy" id="669202"/>
    <lineage>
        <taxon>Eukaryota</taxon>
        <taxon>Metazoa</taxon>
        <taxon>Cnidaria</taxon>
        <taxon>Myxozoa</taxon>
        <taxon>Myxosporea</taxon>
        <taxon>Bivalvulida</taxon>
        <taxon>Platysporina</taxon>
        <taxon>Myxobolidae</taxon>
        <taxon>Thelohanellus</taxon>
    </lineage>
</organism>
<reference evidence="1 2" key="1">
    <citation type="journal article" date="2014" name="Genome Biol. Evol.">
        <title>The genome of the myxosporean Thelohanellus kitauei shows adaptations to nutrient acquisition within its fish host.</title>
        <authorList>
            <person name="Yang Y."/>
            <person name="Xiong J."/>
            <person name="Zhou Z."/>
            <person name="Huo F."/>
            <person name="Miao W."/>
            <person name="Ran C."/>
            <person name="Liu Y."/>
            <person name="Zhang J."/>
            <person name="Feng J."/>
            <person name="Wang M."/>
            <person name="Wang M."/>
            <person name="Wang L."/>
            <person name="Yao B."/>
        </authorList>
    </citation>
    <scope>NUCLEOTIDE SEQUENCE [LARGE SCALE GENOMIC DNA]</scope>
    <source>
        <strain evidence="1">Wuqing</strain>
    </source>
</reference>
<sequence>MNQYIGERYNLHLLSLLKMKKIIRVISRFTEVRENEYFEIYCTFKEVIDVSSHFMKSVKRIYHELKHLAYNYPKTDTEISNVMEITLRATQKLIKSIEESYTMVLFVFRILLGSFIDILVISSLKEHDNVQYAIHDKIRNICIKTMSFTDKLENIPAGYRILFINYSNQKLY</sequence>
<dbReference type="EMBL" id="JWZT01000765">
    <property type="protein sequence ID" value="KII73579.1"/>
    <property type="molecule type" value="Genomic_DNA"/>
</dbReference>
<proteinExistence type="predicted"/>
<comment type="caution">
    <text evidence="1">The sequence shown here is derived from an EMBL/GenBank/DDBJ whole genome shotgun (WGS) entry which is preliminary data.</text>
</comment>
<dbReference type="Proteomes" id="UP000031668">
    <property type="component" value="Unassembled WGS sequence"/>
</dbReference>
<name>A0A0C2J6Y1_THEKT</name>